<dbReference type="Ensembl" id="ENST00000467075.2">
    <property type="protein sequence ID" value="ENSP00000493634.1"/>
    <property type="gene ID" value="ENSG00000142676.15"/>
</dbReference>
<evidence type="ECO:0000313" key="1">
    <source>
        <dbReference type="Ensembl" id="ENSP00000493634.1"/>
    </source>
</evidence>
<reference evidence="1" key="5">
    <citation type="submission" date="2025-09" db="UniProtKB">
        <authorList>
            <consortium name="Ensembl"/>
        </authorList>
    </citation>
    <scope>IDENTIFICATION</scope>
</reference>
<dbReference type="ExpressionAtlas" id="A0A2R8Y447">
    <property type="expression patterns" value="baseline and differential"/>
</dbReference>
<dbReference type="ChiTaRS" id="RPL11">
    <property type="organism name" value="human"/>
</dbReference>
<dbReference type="GeneTree" id="ENSGT00910000144211"/>
<reference evidence="1 2" key="2">
    <citation type="journal article" date="2004" name="Nature">
        <title>Finishing the euchromatic sequence of the human genome.</title>
        <authorList>
            <consortium name="International Human Genome Sequencing Consortium"/>
        </authorList>
    </citation>
    <scope>NUCLEOTIDE SEQUENCE [LARGE SCALE GENOMIC DNA]</scope>
</reference>
<name>A0A2R8Y447_HUMAN</name>
<dbReference type="OpenTargets" id="ENSG00000142676"/>
<organism evidence="1 2">
    <name type="scientific">Homo sapiens</name>
    <name type="common">Human</name>
    <dbReference type="NCBI Taxonomy" id="9606"/>
    <lineage>
        <taxon>Eukaryota</taxon>
        <taxon>Metazoa</taxon>
        <taxon>Chordata</taxon>
        <taxon>Craniata</taxon>
        <taxon>Vertebrata</taxon>
        <taxon>Euteleostomi</taxon>
        <taxon>Mammalia</taxon>
        <taxon>Eutheria</taxon>
        <taxon>Euarchontoglires</taxon>
        <taxon>Primates</taxon>
        <taxon>Haplorrhini</taxon>
        <taxon>Catarrhini</taxon>
        <taxon>Hominidae</taxon>
        <taxon>Homo</taxon>
    </lineage>
</organism>
<dbReference type="Bgee" id="ENSG00000142676">
    <property type="expression patterns" value="Expressed in ganglionic eminence and 210 other cell types or tissues"/>
</dbReference>
<reference evidence="1 2" key="3">
    <citation type="journal article" date="2006" name="Nature">
        <title>The DNA sequence and biological annotation of human chromosome 1.</title>
        <authorList>
            <person name="Gregory S.G."/>
            <person name="Barlow K.F."/>
            <person name="McLay K.E."/>
            <person name="Kaul R."/>
            <person name="Swarbreck D."/>
            <person name="Dunham A."/>
            <person name="Scott C.E."/>
            <person name="Howe K.L."/>
            <person name="Woodfine K."/>
            <person name="Spencer C.C."/>
            <person name="Jones M.C."/>
            <person name="Gillson C."/>
            <person name="Searle S."/>
            <person name="Zhou Y."/>
            <person name="Kokocinski F."/>
            <person name="McDonald L."/>
            <person name="Evans R."/>
            <person name="Phillips K."/>
            <person name="Atkinson A."/>
            <person name="Cooper R."/>
            <person name="Jones C."/>
            <person name="Hall R.E."/>
            <person name="Andrews T.D."/>
            <person name="Lloyd C."/>
            <person name="Ainscough R."/>
            <person name="Almeida J.P."/>
            <person name="Ambrose K.D."/>
            <person name="Anderson F."/>
            <person name="Andrew R.W."/>
            <person name="Ashwell R.I."/>
            <person name="Aubin K."/>
            <person name="Babbage A.K."/>
            <person name="Bagguley C.L."/>
            <person name="Bailey J."/>
            <person name="Beasley H."/>
            <person name="Bethel G."/>
            <person name="Bird C.P."/>
            <person name="Bray-Allen S."/>
            <person name="Brown J.Y."/>
            <person name="Brown A.J."/>
            <person name="Buckley D."/>
            <person name="Burton J."/>
            <person name="Bye J."/>
            <person name="Carder C."/>
            <person name="Chapman J.C."/>
            <person name="Clark S.Y."/>
            <person name="Clarke G."/>
            <person name="Clee C."/>
            <person name="Cobley V."/>
            <person name="Collier R.E."/>
            <person name="Corby N."/>
            <person name="Coville G.J."/>
            <person name="Davies J."/>
            <person name="Deadman R."/>
            <person name="Dunn M."/>
            <person name="Earthrowl M."/>
            <person name="Ellington A.G."/>
            <person name="Errington H."/>
            <person name="Frankish A."/>
            <person name="Frankland J."/>
            <person name="French L."/>
            <person name="Garner P."/>
            <person name="Garnett J."/>
            <person name="Gay L."/>
            <person name="Ghori M.R."/>
            <person name="Gibson R."/>
            <person name="Gilby L.M."/>
            <person name="Gillett W."/>
            <person name="Glithero R.J."/>
            <person name="Grafham D.V."/>
            <person name="Griffiths C."/>
            <person name="Griffiths-Jones S."/>
            <person name="Grocock R."/>
            <person name="Hammond S."/>
            <person name="Harrison E.S."/>
            <person name="Hart E."/>
            <person name="Haugen E."/>
            <person name="Heath P.D."/>
            <person name="Holmes S."/>
            <person name="Holt K."/>
            <person name="Howden P.J."/>
            <person name="Hunt A.R."/>
            <person name="Hunt S.E."/>
            <person name="Hunter G."/>
            <person name="Isherwood J."/>
            <person name="James R."/>
            <person name="Johnson C."/>
            <person name="Johnson D."/>
            <person name="Joy A."/>
            <person name="Kay M."/>
            <person name="Kershaw J.K."/>
            <person name="Kibukawa M."/>
            <person name="Kimberley A.M."/>
            <person name="King A."/>
            <person name="Knights A.J."/>
            <person name="Lad H."/>
            <person name="Laird G."/>
            <person name="Lawlor S."/>
            <person name="Leongamornlert D.A."/>
            <person name="Lloyd D.M."/>
            <person name="Loveland J."/>
            <person name="Lovell J."/>
            <person name="Lush M.J."/>
            <person name="Lyne R."/>
            <person name="Martin S."/>
            <person name="Mashreghi-Mohammadi M."/>
            <person name="Matthews L."/>
            <person name="Matthews N.S."/>
            <person name="McLaren S."/>
            <person name="Milne S."/>
            <person name="Mistry S."/>
            <person name="Moore M.J."/>
            <person name="Nickerson T."/>
            <person name="O'Dell C.N."/>
            <person name="Oliver K."/>
            <person name="Palmeiri A."/>
            <person name="Palmer S.A."/>
            <person name="Parker A."/>
            <person name="Patel D."/>
            <person name="Pearce A.V."/>
            <person name="Peck A.I."/>
            <person name="Pelan S."/>
            <person name="Phelps K."/>
            <person name="Phillimore B.J."/>
            <person name="Plumb R."/>
            <person name="Rajan J."/>
            <person name="Raymond C."/>
            <person name="Rouse G."/>
            <person name="Saenphimmachak C."/>
            <person name="Sehra H.K."/>
            <person name="Sheridan E."/>
            <person name="Shownkeen R."/>
            <person name="Sims S."/>
            <person name="Skuce C.D."/>
            <person name="Smith M."/>
            <person name="Steward C."/>
            <person name="Subramanian S."/>
            <person name="Sycamore N."/>
            <person name="Tracey A."/>
            <person name="Tromans A."/>
            <person name="Van Helmond Z."/>
            <person name="Wall M."/>
            <person name="Wallis J.M."/>
            <person name="White S."/>
            <person name="Whitehead S.L."/>
            <person name="Wilkinson J.E."/>
            <person name="Willey D.L."/>
            <person name="Williams H."/>
            <person name="Wilming L."/>
            <person name="Wray P.W."/>
            <person name="Wu Z."/>
            <person name="Coulson A."/>
            <person name="Vaudin M."/>
            <person name="Sulston J.E."/>
            <person name="Durbin R."/>
            <person name="Hubbard T."/>
            <person name="Wooster R."/>
            <person name="Dunham I."/>
            <person name="Carter N.P."/>
            <person name="McVean G."/>
            <person name="Ross M.T."/>
            <person name="Harrow J."/>
            <person name="Olson M.V."/>
            <person name="Beck S."/>
            <person name="Rogers J."/>
            <person name="Bentley D.R."/>
            <person name="Banerjee R."/>
            <person name="Bryant S.P."/>
            <person name="Burford D.C."/>
            <person name="Burrill W.D."/>
            <person name="Clegg S.M."/>
            <person name="Dhami P."/>
            <person name="Dovey O."/>
            <person name="Faulkner L.M."/>
            <person name="Gribble S.M."/>
            <person name="Langford C.F."/>
            <person name="Pandian R.D."/>
            <person name="Porter K.M."/>
            <person name="Prigmore E."/>
        </authorList>
    </citation>
    <scope>NUCLEOTIDE SEQUENCE [LARGE SCALE GENOMIC DNA]</scope>
</reference>
<protein>
    <submittedName>
        <fullName evidence="1">Ribosomal protein L11</fullName>
    </submittedName>
</protein>
<dbReference type="OrthoDB" id="1734943at2759"/>
<keyword evidence="2" id="KW-1185">Reference proteome</keyword>
<dbReference type="AlphaFoldDB" id="A0A2R8Y447"/>
<reference evidence="1 2" key="1">
    <citation type="journal article" date="2001" name="Nature">
        <title>Initial sequencing and analysis of the human genome.</title>
        <authorList>
            <consortium name="International Human Genome Sequencing Consortium"/>
            <person name="Lander E.S."/>
            <person name="Linton L.M."/>
            <person name="Birren B."/>
            <person name="Nusbaum C."/>
            <person name="Zody M.C."/>
            <person name="Baldwin J."/>
            <person name="Devon K."/>
            <person name="Dewar K."/>
            <person name="Doyle M."/>
            <person name="FitzHugh W."/>
            <person name="Funke R."/>
            <person name="Gage D."/>
            <person name="Harris K."/>
            <person name="Heaford A."/>
            <person name="Howland J."/>
            <person name="Kann L."/>
            <person name="Lehoczky J."/>
            <person name="LeVine R."/>
            <person name="McEwan P."/>
            <person name="McKernan K."/>
            <person name="Meldrim J."/>
            <person name="Mesirov J.P."/>
            <person name="Miranda C."/>
            <person name="Morris W."/>
            <person name="Naylor J."/>
            <person name="Raymond C."/>
            <person name="Rosetti M."/>
            <person name="Santos R."/>
            <person name="Sheridan A."/>
            <person name="Sougnez C."/>
            <person name="Stange-Thomann N."/>
            <person name="Stojanovic N."/>
            <person name="Subramanian A."/>
            <person name="Wyman D."/>
            <person name="Rogers J."/>
            <person name="Sulston J."/>
            <person name="Ainscough R."/>
            <person name="Beck S."/>
            <person name="Bentley D."/>
            <person name="Burton J."/>
            <person name="Clee C."/>
            <person name="Carter N."/>
            <person name="Coulson A."/>
            <person name="Deadman R."/>
            <person name="Deloukas P."/>
            <person name="Dunham A."/>
            <person name="Dunham I."/>
            <person name="Durbin R."/>
            <person name="French L."/>
            <person name="Grafham D."/>
            <person name="Gregory S."/>
            <person name="Hubbard T."/>
            <person name="Humphray S."/>
            <person name="Hunt A."/>
            <person name="Jones M."/>
            <person name="Lloyd C."/>
            <person name="McMurray A."/>
            <person name="Matthews L."/>
            <person name="Mercer S."/>
            <person name="Milne S."/>
            <person name="Mullikin J.C."/>
            <person name="Mungall A."/>
            <person name="Plumb R."/>
            <person name="Ross M."/>
            <person name="Shownkeen R."/>
            <person name="Sims S."/>
            <person name="Waterston R.H."/>
            <person name="Wilson R.K."/>
            <person name="Hillier L.W."/>
            <person name="McPherson J.D."/>
            <person name="Marra M.A."/>
            <person name="Mardis E.R."/>
            <person name="Fulton L.A."/>
            <person name="Chinwalla A.T."/>
            <person name="Pepin K.H."/>
            <person name="Gish W.R."/>
            <person name="Chissoe S.L."/>
            <person name="Wendl M.C."/>
            <person name="Delehaunty K.D."/>
            <person name="Miner T.L."/>
            <person name="Delehaunty A."/>
            <person name="Kramer J.B."/>
            <person name="Cook L.L."/>
            <person name="Fulton R.S."/>
            <person name="Johnson D.L."/>
            <person name="Minx P.J."/>
            <person name="Clifton S.W."/>
            <person name="Hawkins T."/>
            <person name="Branscomb E."/>
            <person name="Predki P."/>
            <person name="Richardson P."/>
            <person name="Wenning S."/>
            <person name="Slezak T."/>
            <person name="Doggett N."/>
            <person name="Cheng J.F."/>
            <person name="Olsen A."/>
            <person name="Lucas S."/>
            <person name="Elkin C."/>
            <person name="Uberbacher E."/>
            <person name="Frazier M."/>
            <person name="Gibbs R.A."/>
            <person name="Muzny D.M."/>
            <person name="Scherer S.E."/>
            <person name="Bouck J.B."/>
            <person name="Sodergren E.J."/>
            <person name="Worley K.C."/>
            <person name="Rives C.M."/>
            <person name="Gorrell J.H."/>
            <person name="Metzker M.L."/>
            <person name="Naylor S.L."/>
            <person name="Kucherlapati R.S."/>
            <person name="Nelson D.L."/>
            <person name="Weinstock G.M."/>
            <person name="Sakaki Y."/>
            <person name="Fujiyama A."/>
            <person name="Hattori M."/>
            <person name="Yada T."/>
            <person name="Toyoda A."/>
            <person name="Itoh T."/>
            <person name="Kawagoe C."/>
            <person name="Watanabe H."/>
            <person name="Totoki Y."/>
            <person name="Taylor T."/>
            <person name="Weissenbach J."/>
            <person name="Heilig R."/>
            <person name="Saurin W."/>
            <person name="Artiguenave F."/>
            <person name="Brottier P."/>
            <person name="Bruls T."/>
            <person name="Pelletier E."/>
            <person name="Robert C."/>
            <person name="Wincker P."/>
            <person name="Smith D.R."/>
            <person name="Doucette-Stamm L."/>
            <person name="Rubenfield M."/>
            <person name="Weinstock K."/>
            <person name="Lee H.M."/>
            <person name="Dubois J."/>
            <person name="Rosenthal A."/>
            <person name="Platzer M."/>
            <person name="Nyakatura G."/>
            <person name="Taudien S."/>
            <person name="Rump A."/>
            <person name="Yang H."/>
            <person name="Yu J."/>
            <person name="Wang J."/>
            <person name="Huang G."/>
            <person name="Gu J."/>
            <person name="Hood L."/>
            <person name="Rowen L."/>
            <person name="Madan A."/>
            <person name="Qin S."/>
            <person name="Davis R.W."/>
            <person name="Federspiel N.A."/>
            <person name="Abola A.P."/>
            <person name="Proctor M.J."/>
            <person name="Myers R.M."/>
            <person name="Schmutz J."/>
            <person name="Dickson M."/>
            <person name="Grimwood J."/>
            <person name="Cox D.R."/>
            <person name="Olson M.V."/>
            <person name="Kaul R."/>
            <person name="Raymond C."/>
            <person name="Shimizu N."/>
            <person name="Kawasaki K."/>
            <person name="Minoshima S."/>
            <person name="Evans G.A."/>
            <person name="Athanasiou M."/>
            <person name="Schultz R."/>
            <person name="Roe B.A."/>
            <person name="Chen F."/>
            <person name="Pan H."/>
            <person name="Ramser J."/>
            <person name="Lehrach H."/>
            <person name="Reinhardt R."/>
            <person name="McCombie W.R."/>
            <person name="de la Bastide M."/>
            <person name="Dedhia N."/>
            <person name="Blocker H."/>
            <person name="Hornischer K."/>
            <person name="Nordsiek G."/>
            <person name="Agarwala R."/>
            <person name="Aravind L."/>
            <person name="Bailey J.A."/>
            <person name="Bateman A."/>
            <person name="Batzoglou S."/>
            <person name="Birney E."/>
            <person name="Bork P."/>
            <person name="Brown D.G."/>
            <person name="Burge C.B."/>
            <person name="Cerutti L."/>
            <person name="Chen H.C."/>
            <person name="Church D."/>
            <person name="Clamp M."/>
            <person name="Copley R.R."/>
            <person name="Doerks T."/>
            <person name="Eddy S.R."/>
            <person name="Eichler E.E."/>
            <person name="Furey T.S."/>
            <person name="Galagan J."/>
            <person name="Gilbert J.G."/>
            <person name="Harmon C."/>
            <person name="Hayashizaki Y."/>
            <person name="Haussler D."/>
            <person name="Hermjakob H."/>
            <person name="Hokamp K."/>
            <person name="Jang W."/>
            <person name="Johnson L.S."/>
            <person name="Jones T.A."/>
            <person name="Kasif S."/>
            <person name="Kaspryzk A."/>
            <person name="Kennedy S."/>
            <person name="Kent W.J."/>
            <person name="Kitts P."/>
            <person name="Koonin E.V."/>
            <person name="Korf I."/>
            <person name="Kulp D."/>
            <person name="Lancet D."/>
            <person name="Lowe T.M."/>
            <person name="McLysaght A."/>
            <person name="Mikkelsen T."/>
            <person name="Moran J.V."/>
            <person name="Mulder N."/>
            <person name="Pollara V.J."/>
            <person name="Ponting C.P."/>
            <person name="Schuler G."/>
            <person name="Schultz J."/>
            <person name="Slater G."/>
            <person name="Smit A.F."/>
            <person name="Stupka E."/>
            <person name="Szustakowski J."/>
            <person name="Thierry-Mieg D."/>
            <person name="Thierry-Mieg J."/>
            <person name="Wagner L."/>
            <person name="Wallis J."/>
            <person name="Wheeler R."/>
            <person name="Williams A."/>
            <person name="Wolf Y.I."/>
            <person name="Wolfe K.H."/>
            <person name="Yang S.P."/>
            <person name="Yeh R.F."/>
            <person name="Collins F."/>
            <person name="Guyer M.S."/>
            <person name="Peterson J."/>
            <person name="Felsenfeld A."/>
            <person name="Wetterstrand K.A."/>
            <person name="Patrinos A."/>
            <person name="Morgan M.J."/>
            <person name="de Jong P."/>
            <person name="Catanese J.J."/>
            <person name="Osoegawa K."/>
            <person name="Shizuya H."/>
            <person name="Choi S."/>
            <person name="Chen Y.J."/>
        </authorList>
    </citation>
    <scope>NUCLEOTIDE SEQUENCE [LARGE SCALE GENOMIC DNA]</scope>
</reference>
<dbReference type="VEuPathDB" id="HostDB:ENSG00000142676"/>
<gene>
    <name evidence="1" type="primary">RPL11</name>
</gene>
<accession>A0A2R8Y447</accession>
<dbReference type="Ensembl" id="ENST00000467075.2">
    <property type="protein sequence ID" value="ENSP00000493634.1"/>
    <property type="gene ID" value="ENSG00000142676.14"/>
</dbReference>
<evidence type="ECO:0000313" key="2">
    <source>
        <dbReference type="Proteomes" id="UP000005640"/>
    </source>
</evidence>
<sequence>MAVSSWDLDLLSFIRRHPWQAEPAGATSPAARGIWSPQCLLAQN</sequence>
<dbReference type="EMBL" id="AL451000">
    <property type="status" value="NOT_ANNOTATED_CDS"/>
    <property type="molecule type" value="Genomic_DNA"/>
</dbReference>
<proteinExistence type="predicted"/>
<dbReference type="Proteomes" id="UP000005640">
    <property type="component" value="Chromosome 1"/>
</dbReference>
<dbReference type="HGNC" id="HGNC:10301">
    <property type="gene designation" value="RPL11"/>
</dbReference>
<reference evidence="1" key="4">
    <citation type="submission" date="2025-08" db="UniProtKB">
        <authorList>
            <consortium name="Ensembl"/>
        </authorList>
    </citation>
    <scope>IDENTIFICATION</scope>
</reference>